<keyword evidence="1" id="KW-0315">Glutamine amidotransferase</keyword>
<evidence type="ECO:0000256" key="1">
    <source>
        <dbReference type="ARBA" id="ARBA00022962"/>
    </source>
</evidence>
<keyword evidence="2" id="KW-0472">Membrane</keyword>
<dbReference type="OrthoDB" id="1739076at2759"/>
<dbReference type="EMBL" id="KV997470">
    <property type="protein sequence ID" value="PIO14950.1"/>
    <property type="molecule type" value="Genomic_DNA"/>
</dbReference>
<reference evidence="4" key="1">
    <citation type="journal article" date="2017" name="Nat. Commun.">
        <title>The North American bullfrog draft genome provides insight into hormonal regulation of long noncoding RNA.</title>
        <authorList>
            <person name="Hammond S.A."/>
            <person name="Warren R.L."/>
            <person name="Vandervalk B.P."/>
            <person name="Kucuk E."/>
            <person name="Khan H."/>
            <person name="Gibb E.A."/>
            <person name="Pandoh P."/>
            <person name="Kirk H."/>
            <person name="Zhao Y."/>
            <person name="Jones M."/>
            <person name="Mungall A.J."/>
            <person name="Coope R."/>
            <person name="Pleasance S."/>
            <person name="Moore R.A."/>
            <person name="Holt R.A."/>
            <person name="Round J.M."/>
            <person name="Ohora S."/>
            <person name="Walle B.V."/>
            <person name="Veldhoen N."/>
            <person name="Helbing C.C."/>
            <person name="Birol I."/>
        </authorList>
    </citation>
    <scope>NUCLEOTIDE SEQUENCE [LARGE SCALE GENOMIC DNA]</scope>
</reference>
<keyword evidence="4" id="KW-1185">Reference proteome</keyword>
<dbReference type="GO" id="GO:0097268">
    <property type="term" value="C:cytoophidium"/>
    <property type="evidence" value="ECO:0007669"/>
    <property type="project" value="TreeGrafter"/>
</dbReference>
<dbReference type="GO" id="GO:0042802">
    <property type="term" value="F:identical protein binding"/>
    <property type="evidence" value="ECO:0007669"/>
    <property type="project" value="TreeGrafter"/>
</dbReference>
<keyword evidence="2" id="KW-0812">Transmembrane</keyword>
<dbReference type="PANTHER" id="PTHR11550:SF8">
    <property type="entry name" value="CTP SYNTHASE 1"/>
    <property type="match status" value="1"/>
</dbReference>
<gene>
    <name evidence="3" type="ORF">AB205_0221880</name>
</gene>
<dbReference type="InterPro" id="IPR027417">
    <property type="entry name" value="P-loop_NTPase"/>
</dbReference>
<dbReference type="GO" id="GO:0003883">
    <property type="term" value="F:CTP synthase activity"/>
    <property type="evidence" value="ECO:0007669"/>
    <property type="project" value="InterPro"/>
</dbReference>
<dbReference type="Proteomes" id="UP000228934">
    <property type="component" value="Unassembled WGS sequence"/>
</dbReference>
<accession>A0A2G9QH90</accession>
<evidence type="ECO:0008006" key="5">
    <source>
        <dbReference type="Google" id="ProtNLM"/>
    </source>
</evidence>
<feature type="transmembrane region" description="Helical" evidence="2">
    <location>
        <begin position="16"/>
        <end position="38"/>
    </location>
</feature>
<keyword evidence="2" id="KW-1133">Transmembrane helix</keyword>
<evidence type="ECO:0000313" key="3">
    <source>
        <dbReference type="EMBL" id="PIO14950.1"/>
    </source>
</evidence>
<dbReference type="Gene3D" id="3.40.50.300">
    <property type="entry name" value="P-loop containing nucleotide triphosphate hydrolases"/>
    <property type="match status" value="1"/>
</dbReference>
<evidence type="ECO:0000256" key="2">
    <source>
        <dbReference type="SAM" id="Phobius"/>
    </source>
</evidence>
<name>A0A2G9QH90_AQUCT</name>
<proteinExistence type="predicted"/>
<evidence type="ECO:0000313" key="4">
    <source>
        <dbReference type="Proteomes" id="UP000228934"/>
    </source>
</evidence>
<dbReference type="GO" id="GO:0006241">
    <property type="term" value="P:CTP biosynthetic process"/>
    <property type="evidence" value="ECO:0007669"/>
    <property type="project" value="TreeGrafter"/>
</dbReference>
<feature type="non-terminal residue" evidence="3">
    <location>
        <position position="177"/>
    </location>
</feature>
<dbReference type="PANTHER" id="PTHR11550">
    <property type="entry name" value="CTP SYNTHASE"/>
    <property type="match status" value="1"/>
</dbReference>
<dbReference type="GO" id="GO:0019856">
    <property type="term" value="P:pyrimidine nucleobase biosynthetic process"/>
    <property type="evidence" value="ECO:0007669"/>
    <property type="project" value="TreeGrafter"/>
</dbReference>
<organism evidence="3 4">
    <name type="scientific">Aquarana catesbeiana</name>
    <name type="common">American bullfrog</name>
    <name type="synonym">Rana catesbeiana</name>
    <dbReference type="NCBI Taxonomy" id="8400"/>
    <lineage>
        <taxon>Eukaryota</taxon>
        <taxon>Metazoa</taxon>
        <taxon>Chordata</taxon>
        <taxon>Craniata</taxon>
        <taxon>Vertebrata</taxon>
        <taxon>Euteleostomi</taxon>
        <taxon>Amphibia</taxon>
        <taxon>Batrachia</taxon>
        <taxon>Anura</taxon>
        <taxon>Neobatrachia</taxon>
        <taxon>Ranoidea</taxon>
        <taxon>Ranidae</taxon>
        <taxon>Aquarana</taxon>
    </lineage>
</organism>
<dbReference type="GO" id="GO:0005737">
    <property type="term" value="C:cytoplasm"/>
    <property type="evidence" value="ECO:0007669"/>
    <property type="project" value="TreeGrafter"/>
</dbReference>
<dbReference type="InterPro" id="IPR004468">
    <property type="entry name" value="CTP_synthase"/>
</dbReference>
<sequence>MHSSLHLEDWPAAPNLFLFLELLLLKDLPLACWVFLFVDLKHPDRSRTLSERTLELFSVEGNSFYGGLFLLWIHFSRRTTAQVICVHDVSSIYKVPLLLEEQGVVDYFRQRLDLPIGRQPRRMLMKWKEMSDRYDRLLESCSIALVGKYTKFSDSYASVIKALEHSALAINHRLEIK</sequence>
<dbReference type="InterPro" id="IPR029062">
    <property type="entry name" value="Class_I_gatase-like"/>
</dbReference>
<dbReference type="Gene3D" id="3.40.50.880">
    <property type="match status" value="1"/>
</dbReference>
<dbReference type="AlphaFoldDB" id="A0A2G9QH90"/>
<protein>
    <recommendedName>
        <fullName evidence="5">CTP synthase N-terminal domain-containing protein</fullName>
    </recommendedName>
</protein>